<dbReference type="Pfam" id="PF02620">
    <property type="entry name" value="YceD"/>
    <property type="match status" value="1"/>
</dbReference>
<dbReference type="RefSeq" id="WP_162084939.1">
    <property type="nucleotide sequence ID" value="NZ_AP021881.1"/>
</dbReference>
<dbReference type="Proteomes" id="UP000463939">
    <property type="component" value="Chromosome"/>
</dbReference>
<evidence type="ECO:0000313" key="6">
    <source>
        <dbReference type="EMBL" id="BBP01125.1"/>
    </source>
</evidence>
<evidence type="ECO:0000256" key="3">
    <source>
        <dbReference type="ARBA" id="ARBA00015716"/>
    </source>
</evidence>
<keyword evidence="7" id="KW-1185">Reference proteome</keyword>
<gene>
    <name evidence="6" type="ORF">SFSGTM_18330</name>
</gene>
<evidence type="ECO:0000256" key="2">
    <source>
        <dbReference type="ARBA" id="ARBA00010740"/>
    </source>
</evidence>
<evidence type="ECO:0000256" key="1">
    <source>
        <dbReference type="ARBA" id="ARBA00002868"/>
    </source>
</evidence>
<keyword evidence="4" id="KW-0690">Ribosome biogenesis</keyword>
<accession>A0A809RHX0</accession>
<dbReference type="EMBL" id="AP021881">
    <property type="protein sequence ID" value="BBP01125.1"/>
    <property type="molecule type" value="Genomic_DNA"/>
</dbReference>
<dbReference type="PANTHER" id="PTHR38099">
    <property type="entry name" value="LARGE RIBOSOMAL RNA SUBUNIT ACCUMULATION PROTEIN YCED"/>
    <property type="match status" value="1"/>
</dbReference>
<comment type="function">
    <text evidence="1">Plays a role in synthesis, processing and/or stability of 23S rRNA.</text>
</comment>
<dbReference type="GO" id="GO:0042254">
    <property type="term" value="P:ribosome biogenesis"/>
    <property type="evidence" value="ECO:0007669"/>
    <property type="project" value="UniProtKB-KW"/>
</dbReference>
<sequence>MSEQVVIDSLAFAQGNSVSSGNISVEKLPRLREALMARAANVSYVIEGGVAVRPYLRLKLSGDLPLLCHRCAQVFSWHLDTECQVWLAQNVDELAAWDREADGLADAMLAEVKFDWQAWLEEEVLLALPVSPVHPDDGCSAIAEQGNNERPNPFAALAALKRQH</sequence>
<dbReference type="KEGG" id="sniv:SFSGTM_18330"/>
<dbReference type="AlphaFoldDB" id="A0A809RHX0"/>
<comment type="similarity">
    <text evidence="2">Belongs to the DUF177 domain family.</text>
</comment>
<reference evidence="7" key="1">
    <citation type="submission" date="2019-11" db="EMBL/GenBank/DDBJ databases">
        <title>Isolation and characterization of a novel species in the genus Sulfuriferula.</title>
        <authorList>
            <person name="Mochizuki J."/>
            <person name="Kojima H."/>
            <person name="Fukui M."/>
        </authorList>
    </citation>
    <scope>NUCLEOTIDE SEQUENCE [LARGE SCALE GENOMIC DNA]</scope>
    <source>
        <strain evidence="7">SGTM</strain>
    </source>
</reference>
<evidence type="ECO:0000256" key="5">
    <source>
        <dbReference type="ARBA" id="ARBA00031841"/>
    </source>
</evidence>
<dbReference type="InterPro" id="IPR003772">
    <property type="entry name" value="YceD"/>
</dbReference>
<name>A0A809RHX0_9PROT</name>
<dbReference type="PANTHER" id="PTHR38099:SF1">
    <property type="entry name" value="LARGE RIBOSOMAL RNA SUBUNIT ACCUMULATION PROTEIN YCED"/>
    <property type="match status" value="1"/>
</dbReference>
<evidence type="ECO:0000313" key="7">
    <source>
        <dbReference type="Proteomes" id="UP000463939"/>
    </source>
</evidence>
<evidence type="ECO:0000256" key="4">
    <source>
        <dbReference type="ARBA" id="ARBA00022517"/>
    </source>
</evidence>
<organism evidence="6 7">
    <name type="scientific">Sulfuriferula nivalis</name>
    <dbReference type="NCBI Taxonomy" id="2675298"/>
    <lineage>
        <taxon>Bacteria</taxon>
        <taxon>Pseudomonadati</taxon>
        <taxon>Pseudomonadota</taxon>
        <taxon>Betaproteobacteria</taxon>
        <taxon>Nitrosomonadales</taxon>
        <taxon>Sulfuricellaceae</taxon>
        <taxon>Sulfuriferula</taxon>
    </lineage>
</organism>
<dbReference type="InterPro" id="IPR039255">
    <property type="entry name" value="YceD_bac"/>
</dbReference>
<proteinExistence type="inferred from homology"/>
<protein>
    <recommendedName>
        <fullName evidence="3">Large ribosomal RNA subunit accumulation protein YceD</fullName>
    </recommendedName>
    <alternativeName>
        <fullName evidence="5">23S rRNA accumulation protein YceD</fullName>
    </alternativeName>
</protein>
<dbReference type="GO" id="GO:0005829">
    <property type="term" value="C:cytosol"/>
    <property type="evidence" value="ECO:0007669"/>
    <property type="project" value="TreeGrafter"/>
</dbReference>